<comment type="caution">
    <text evidence="5">The sequence shown here is derived from an EMBL/GenBank/DDBJ whole genome shotgun (WGS) entry which is preliminary data.</text>
</comment>
<feature type="domain" description="Ketoreductase" evidence="4">
    <location>
        <begin position="8"/>
        <end position="178"/>
    </location>
</feature>
<dbReference type="Gene3D" id="3.40.50.720">
    <property type="entry name" value="NAD(P)-binding Rossmann-like Domain"/>
    <property type="match status" value="1"/>
</dbReference>
<dbReference type="InterPro" id="IPR036291">
    <property type="entry name" value="NAD(P)-bd_dom_sf"/>
</dbReference>
<gene>
    <name evidence="5" type="ORF">GM1_044_00020</name>
</gene>
<dbReference type="GO" id="GO:0016491">
    <property type="term" value="F:oxidoreductase activity"/>
    <property type="evidence" value="ECO:0007669"/>
    <property type="project" value="UniProtKB-KW"/>
</dbReference>
<evidence type="ECO:0000256" key="3">
    <source>
        <dbReference type="RuleBase" id="RU000363"/>
    </source>
</evidence>
<dbReference type="PRINTS" id="PR00081">
    <property type="entry name" value="GDHRDH"/>
</dbReference>
<dbReference type="CDD" id="cd05374">
    <property type="entry name" value="17beta-HSD-like_SDR_c"/>
    <property type="match status" value="1"/>
</dbReference>
<keyword evidence="6" id="KW-1185">Reference proteome</keyword>
<dbReference type="SMART" id="SM00822">
    <property type="entry name" value="PKS_KR"/>
    <property type="match status" value="1"/>
</dbReference>
<dbReference type="OrthoDB" id="5242868at2"/>
<dbReference type="AlphaFoldDB" id="M3VHB0"/>
<reference evidence="5 6" key="1">
    <citation type="submission" date="2013-02" db="EMBL/GenBank/DDBJ databases">
        <title>Whole genome shotgun sequence of Gordonia malaquae NBRC 108250.</title>
        <authorList>
            <person name="Yoshida I."/>
            <person name="Hosoyama A."/>
            <person name="Tsuchikane K."/>
            <person name="Ando Y."/>
            <person name="Baba S."/>
            <person name="Ohji S."/>
            <person name="Hamada M."/>
            <person name="Tamura T."/>
            <person name="Yamazoe A."/>
            <person name="Yamazaki S."/>
            <person name="Fujita N."/>
        </authorList>
    </citation>
    <scope>NUCLEOTIDE SEQUENCE [LARGE SCALE GENOMIC DNA]</scope>
    <source>
        <strain evidence="5 6">NBRC 108250</strain>
    </source>
</reference>
<dbReference type="STRING" id="410332.SAMN04488550_2563"/>
<dbReference type="Proteomes" id="UP000035009">
    <property type="component" value="Unassembled WGS sequence"/>
</dbReference>
<keyword evidence="2" id="KW-0560">Oxidoreductase</keyword>
<dbReference type="PANTHER" id="PTHR44169">
    <property type="entry name" value="NADPH-DEPENDENT 1-ACYLDIHYDROXYACETONE PHOSPHATE REDUCTASE"/>
    <property type="match status" value="1"/>
</dbReference>
<sequence>MTNSGTNRTALVTGASSGIGLEVARLLATRGYRVLGTSRNPATIPADKRLAGVEYVALDLADRDSIAACADAVGDVDIVVHNAGESQSGALEELPADAVDRLFQTNVFGVVQLTQKLLPGMRARGYGRVITVGSMLASFPLAFRGSYVAAKAALKGFAASARQELSPFGVWVAHVEPGSIATGIGERRTKYTAEDSVYKADVDTMITHLDANEKGGISPVKVAEVIVKAIEADPPREFYAVGSNAPVVFLLKRLMPVGIVSSIIARKHGLRR</sequence>
<dbReference type="PRINTS" id="PR00080">
    <property type="entry name" value="SDRFAMILY"/>
</dbReference>
<evidence type="ECO:0000313" key="6">
    <source>
        <dbReference type="Proteomes" id="UP000035009"/>
    </source>
</evidence>
<accession>M3VHB0</accession>
<dbReference type="InterPro" id="IPR002347">
    <property type="entry name" value="SDR_fam"/>
</dbReference>
<comment type="similarity">
    <text evidence="1 3">Belongs to the short-chain dehydrogenases/reductases (SDR) family.</text>
</comment>
<dbReference type="SUPFAM" id="SSF51735">
    <property type="entry name" value="NAD(P)-binding Rossmann-fold domains"/>
    <property type="match status" value="1"/>
</dbReference>
<proteinExistence type="inferred from homology"/>
<evidence type="ECO:0000256" key="1">
    <source>
        <dbReference type="ARBA" id="ARBA00006484"/>
    </source>
</evidence>
<dbReference type="PANTHER" id="PTHR44169:SF6">
    <property type="entry name" value="NADPH-DEPENDENT 1-ACYLDIHYDROXYACETONE PHOSPHATE REDUCTASE"/>
    <property type="match status" value="1"/>
</dbReference>
<evidence type="ECO:0000259" key="4">
    <source>
        <dbReference type="SMART" id="SM00822"/>
    </source>
</evidence>
<dbReference type="Pfam" id="PF00106">
    <property type="entry name" value="adh_short"/>
    <property type="match status" value="1"/>
</dbReference>
<dbReference type="PROSITE" id="PS00061">
    <property type="entry name" value="ADH_SHORT"/>
    <property type="match status" value="1"/>
</dbReference>
<dbReference type="EMBL" id="BAOP01000044">
    <property type="protein sequence ID" value="GAC81754.1"/>
    <property type="molecule type" value="Genomic_DNA"/>
</dbReference>
<dbReference type="RefSeq" id="WP_008381759.1">
    <property type="nucleotide sequence ID" value="NZ_BAOP01000044.1"/>
</dbReference>
<protein>
    <submittedName>
        <fullName evidence="5">Putative oxidoreductase</fullName>
    </submittedName>
</protein>
<evidence type="ECO:0000313" key="5">
    <source>
        <dbReference type="EMBL" id="GAC81754.1"/>
    </source>
</evidence>
<dbReference type="InterPro" id="IPR057326">
    <property type="entry name" value="KR_dom"/>
</dbReference>
<name>M3VHB0_GORML</name>
<evidence type="ECO:0000256" key="2">
    <source>
        <dbReference type="ARBA" id="ARBA00023002"/>
    </source>
</evidence>
<dbReference type="eggNOG" id="COG0300">
    <property type="taxonomic scope" value="Bacteria"/>
</dbReference>
<organism evidence="5 6">
    <name type="scientific">Gordonia malaquae NBRC 108250</name>
    <dbReference type="NCBI Taxonomy" id="1223542"/>
    <lineage>
        <taxon>Bacteria</taxon>
        <taxon>Bacillati</taxon>
        <taxon>Actinomycetota</taxon>
        <taxon>Actinomycetes</taxon>
        <taxon>Mycobacteriales</taxon>
        <taxon>Gordoniaceae</taxon>
        <taxon>Gordonia</taxon>
    </lineage>
</organism>
<dbReference type="InterPro" id="IPR020904">
    <property type="entry name" value="Sc_DH/Rdtase_CS"/>
</dbReference>